<keyword evidence="3" id="KW-0540">Nuclease</keyword>
<keyword evidence="9" id="KW-0812">Transmembrane</keyword>
<keyword evidence="7" id="KW-0460">Magnesium</keyword>
<reference evidence="11 12" key="1">
    <citation type="submission" date="2016-10" db="EMBL/GenBank/DDBJ databases">
        <authorList>
            <person name="de Groot N.N."/>
        </authorList>
    </citation>
    <scope>NUCLEOTIDE SEQUENCE [LARGE SCALE GENOMIC DNA]</scope>
    <source>
        <strain evidence="11 12">DSM 23421</strain>
    </source>
</reference>
<evidence type="ECO:0000256" key="5">
    <source>
        <dbReference type="ARBA" id="ARBA00022763"/>
    </source>
</evidence>
<keyword evidence="11" id="KW-0255">Endonuclease</keyword>
<evidence type="ECO:0000256" key="7">
    <source>
        <dbReference type="ARBA" id="ARBA00022842"/>
    </source>
</evidence>
<dbReference type="GO" id="GO:0004527">
    <property type="term" value="F:exonuclease activity"/>
    <property type="evidence" value="ECO:0007669"/>
    <property type="project" value="UniProtKB-KW"/>
</dbReference>
<keyword evidence="4" id="KW-0479">Metal-binding</keyword>
<evidence type="ECO:0000256" key="3">
    <source>
        <dbReference type="ARBA" id="ARBA00022722"/>
    </source>
</evidence>
<dbReference type="SUPFAM" id="SSF56219">
    <property type="entry name" value="DNase I-like"/>
    <property type="match status" value="1"/>
</dbReference>
<evidence type="ECO:0000256" key="6">
    <source>
        <dbReference type="ARBA" id="ARBA00022801"/>
    </source>
</evidence>
<keyword evidence="11" id="KW-0269">Exonuclease</keyword>
<feature type="transmembrane region" description="Helical" evidence="9">
    <location>
        <begin position="33"/>
        <end position="55"/>
    </location>
</feature>
<evidence type="ECO:0000256" key="1">
    <source>
        <dbReference type="ARBA" id="ARBA00001936"/>
    </source>
</evidence>
<dbReference type="GO" id="GO:0046872">
    <property type="term" value="F:metal ion binding"/>
    <property type="evidence" value="ECO:0007669"/>
    <property type="project" value="UniProtKB-KW"/>
</dbReference>
<feature type="domain" description="Endonuclease/exonuclease/phosphatase" evidence="10">
    <location>
        <begin position="126"/>
        <end position="353"/>
    </location>
</feature>
<dbReference type="InterPro" id="IPR051547">
    <property type="entry name" value="TDP2-like"/>
</dbReference>
<name>A0A1G7E6I6_9FLAO</name>
<organism evidence="11 12">
    <name type="scientific">Pricia antarctica</name>
    <dbReference type="NCBI Taxonomy" id="641691"/>
    <lineage>
        <taxon>Bacteria</taxon>
        <taxon>Pseudomonadati</taxon>
        <taxon>Bacteroidota</taxon>
        <taxon>Flavobacteriia</taxon>
        <taxon>Flavobacteriales</taxon>
        <taxon>Flavobacteriaceae</taxon>
        <taxon>Pricia</taxon>
    </lineage>
</organism>
<evidence type="ECO:0000256" key="2">
    <source>
        <dbReference type="ARBA" id="ARBA00001946"/>
    </source>
</evidence>
<comment type="cofactor">
    <cofactor evidence="1">
        <name>Mn(2+)</name>
        <dbReference type="ChEBI" id="CHEBI:29035"/>
    </cofactor>
</comment>
<dbReference type="STRING" id="641691.SAMN05421636_10649"/>
<proteinExistence type="predicted"/>
<dbReference type="Gene3D" id="3.60.10.10">
    <property type="entry name" value="Endonuclease/exonuclease/phosphatase"/>
    <property type="match status" value="1"/>
</dbReference>
<accession>A0A1G7E6I6</accession>
<keyword evidence="5" id="KW-0227">DNA damage</keyword>
<evidence type="ECO:0000313" key="12">
    <source>
        <dbReference type="Proteomes" id="UP000199109"/>
    </source>
</evidence>
<dbReference type="EMBL" id="FNAO01000006">
    <property type="protein sequence ID" value="SDE59302.1"/>
    <property type="molecule type" value="Genomic_DNA"/>
</dbReference>
<keyword evidence="9" id="KW-0472">Membrane</keyword>
<dbReference type="Proteomes" id="UP000199109">
    <property type="component" value="Unassembled WGS sequence"/>
</dbReference>
<feature type="transmembrane region" description="Helical" evidence="9">
    <location>
        <begin position="61"/>
        <end position="83"/>
    </location>
</feature>
<dbReference type="AlphaFoldDB" id="A0A1G7E6I6"/>
<evidence type="ECO:0000256" key="8">
    <source>
        <dbReference type="ARBA" id="ARBA00023204"/>
    </source>
</evidence>
<comment type="cofactor">
    <cofactor evidence="2">
        <name>Mg(2+)</name>
        <dbReference type="ChEBI" id="CHEBI:18420"/>
    </cofactor>
</comment>
<feature type="transmembrane region" description="Helical" evidence="9">
    <location>
        <begin position="95"/>
        <end position="113"/>
    </location>
</feature>
<dbReference type="PANTHER" id="PTHR15822">
    <property type="entry name" value="TRAF AND TNF RECEPTOR-ASSOCIATED PROTEIN"/>
    <property type="match status" value="1"/>
</dbReference>
<evidence type="ECO:0000313" key="11">
    <source>
        <dbReference type="EMBL" id="SDE59302.1"/>
    </source>
</evidence>
<evidence type="ECO:0000256" key="9">
    <source>
        <dbReference type="SAM" id="Phobius"/>
    </source>
</evidence>
<dbReference type="InterPro" id="IPR036691">
    <property type="entry name" value="Endo/exonu/phosph_ase_sf"/>
</dbReference>
<gene>
    <name evidence="11" type="ORF">SAMN05421636_10649</name>
</gene>
<sequence>MPRKSDFGLEGRRTSNFFSKSNYVKGLSVFNKIVYALNLIFVSLLLIACAVPYLSVDFLPFLSFLSLAVPVLVAINFLFFLYWAFQGKRQMLPSLFVLVFGYFVLGTFVKFNFSKQEFLKDDLKIMSYNIRSFNEFGWAERKEVFNAIRDLVEEEQPDIVCFQEVSIGMKKQFLDYPYHYLKKIPTGDKVHLGIFSKYPIVNAETLTFPNSINNGSYADIAYQGDTVRLYNVHMQSLGITPGTGVLRSRSSKFLYRKVVNAFKRQEQQAEMMARHRKASPYKTLLCGDFNNTQFSKEYHLLKGDMQDSFIEAGVGYGRTFNFLKIPLRIDFIMADSSFEVKAHKNYNFKYSDHYPVMASFRLKKW</sequence>
<dbReference type="PANTHER" id="PTHR15822:SF4">
    <property type="entry name" value="TYROSYL-DNA PHOSPHODIESTERASE 2"/>
    <property type="match status" value="1"/>
</dbReference>
<evidence type="ECO:0000256" key="4">
    <source>
        <dbReference type="ARBA" id="ARBA00022723"/>
    </source>
</evidence>
<protein>
    <submittedName>
        <fullName evidence="11">Metal-dependent hydrolase, endonuclease/exonuclease/phosphatase family</fullName>
    </submittedName>
</protein>
<dbReference type="InterPro" id="IPR005135">
    <property type="entry name" value="Endo/exonuclease/phosphatase"/>
</dbReference>
<evidence type="ECO:0000259" key="10">
    <source>
        <dbReference type="Pfam" id="PF03372"/>
    </source>
</evidence>
<keyword evidence="9" id="KW-1133">Transmembrane helix</keyword>
<keyword evidence="8" id="KW-0234">DNA repair</keyword>
<keyword evidence="6 11" id="KW-0378">Hydrolase</keyword>
<dbReference type="GO" id="GO:0006281">
    <property type="term" value="P:DNA repair"/>
    <property type="evidence" value="ECO:0007669"/>
    <property type="project" value="UniProtKB-KW"/>
</dbReference>
<dbReference type="GO" id="GO:0004519">
    <property type="term" value="F:endonuclease activity"/>
    <property type="evidence" value="ECO:0007669"/>
    <property type="project" value="UniProtKB-KW"/>
</dbReference>
<dbReference type="Pfam" id="PF03372">
    <property type="entry name" value="Exo_endo_phos"/>
    <property type="match status" value="1"/>
</dbReference>
<dbReference type="CDD" id="cd09084">
    <property type="entry name" value="EEP-2"/>
    <property type="match status" value="1"/>
</dbReference>
<keyword evidence="12" id="KW-1185">Reference proteome</keyword>